<feature type="signal peptide" evidence="13">
    <location>
        <begin position="1"/>
        <end position="20"/>
    </location>
</feature>
<keyword evidence="16" id="KW-1185">Reference proteome</keyword>
<dbReference type="GO" id="GO:1903561">
    <property type="term" value="C:extracellular vesicle"/>
    <property type="evidence" value="ECO:0007669"/>
    <property type="project" value="TreeGrafter"/>
</dbReference>
<dbReference type="GO" id="GO:0098609">
    <property type="term" value="P:cell-cell adhesion"/>
    <property type="evidence" value="ECO:0007669"/>
    <property type="project" value="TreeGrafter"/>
</dbReference>
<keyword evidence="6 13" id="KW-0732">Signal</keyword>
<dbReference type="InterPro" id="IPR033504">
    <property type="entry name" value="ALS"/>
</dbReference>
<protein>
    <recommendedName>
        <fullName evidence="14">Agglutinin-like protein N-terminal domain-containing protein</fullName>
    </recommendedName>
</protein>
<keyword evidence="8" id="KW-0130">Cell adhesion</keyword>
<keyword evidence="4" id="KW-0964">Secreted</keyword>
<evidence type="ECO:0000313" key="15">
    <source>
        <dbReference type="EMBL" id="EMG49011.1"/>
    </source>
</evidence>
<evidence type="ECO:0000256" key="5">
    <source>
        <dbReference type="ARBA" id="ARBA00022622"/>
    </source>
</evidence>
<evidence type="ECO:0000256" key="11">
    <source>
        <dbReference type="ARBA" id="ARBA00023180"/>
    </source>
</evidence>
<dbReference type="eggNOG" id="ENOG502RGCG">
    <property type="taxonomic scope" value="Eukaryota"/>
</dbReference>
<accession>M3IR61</accession>
<evidence type="ECO:0000256" key="9">
    <source>
        <dbReference type="ARBA" id="ARBA00023136"/>
    </source>
</evidence>
<organism evidence="15 16">
    <name type="scientific">Candida maltosa (strain Xu316)</name>
    <name type="common">Yeast</name>
    <dbReference type="NCBI Taxonomy" id="1245528"/>
    <lineage>
        <taxon>Eukaryota</taxon>
        <taxon>Fungi</taxon>
        <taxon>Dikarya</taxon>
        <taxon>Ascomycota</taxon>
        <taxon>Saccharomycotina</taxon>
        <taxon>Pichiomycetes</taxon>
        <taxon>Debaryomycetaceae</taxon>
        <taxon>Candida/Lodderomyces clade</taxon>
        <taxon>Candida</taxon>
    </lineage>
</organism>
<name>M3IR61_CANMX</name>
<dbReference type="PANTHER" id="PTHR33793:SF2">
    <property type="entry name" value="AGGLUTININ-LIKE PROTEIN 6"/>
    <property type="match status" value="1"/>
</dbReference>
<feature type="chain" id="PRO_5004034929" description="Agglutinin-like protein N-terminal domain-containing protein" evidence="13">
    <location>
        <begin position="21"/>
        <end position="337"/>
    </location>
</feature>
<evidence type="ECO:0000256" key="13">
    <source>
        <dbReference type="SAM" id="SignalP"/>
    </source>
</evidence>
<keyword evidence="9" id="KW-0472">Membrane</keyword>
<comment type="subcellular location">
    <subcellularLocation>
        <location evidence="2">Membrane</location>
        <topology evidence="2">Lipid-anchor</topology>
        <topology evidence="2">GPI-anchor</topology>
    </subcellularLocation>
    <subcellularLocation>
        <location evidence="1">Secreted</location>
        <location evidence="1">Cell wall</location>
    </subcellularLocation>
</comment>
<dbReference type="EMBL" id="AOGT01000864">
    <property type="protein sequence ID" value="EMG49011.1"/>
    <property type="molecule type" value="Genomic_DNA"/>
</dbReference>
<dbReference type="OMA" id="CTDKTKP"/>
<dbReference type="SMART" id="SM01056">
    <property type="entry name" value="Candida_ALS_N"/>
    <property type="match status" value="1"/>
</dbReference>
<feature type="domain" description="Agglutinin-like protein N-terminal" evidence="14">
    <location>
        <begin position="55"/>
        <end position="301"/>
    </location>
</feature>
<evidence type="ECO:0000256" key="3">
    <source>
        <dbReference type="ARBA" id="ARBA00022512"/>
    </source>
</evidence>
<dbReference type="GO" id="GO:0030448">
    <property type="term" value="P:hyphal growth"/>
    <property type="evidence" value="ECO:0007669"/>
    <property type="project" value="TreeGrafter"/>
</dbReference>
<evidence type="ECO:0000313" key="16">
    <source>
        <dbReference type="Proteomes" id="UP000011777"/>
    </source>
</evidence>
<dbReference type="Proteomes" id="UP000011777">
    <property type="component" value="Unassembled WGS sequence"/>
</dbReference>
<dbReference type="Gene3D" id="2.60.40.2430">
    <property type="entry name" value="Agglutinin-like protein, N-terminal domain, N2 subdomain"/>
    <property type="match status" value="1"/>
</dbReference>
<evidence type="ECO:0000259" key="14">
    <source>
        <dbReference type="SMART" id="SM01056"/>
    </source>
</evidence>
<dbReference type="HOGENOM" id="CLU_031316_1_0_1"/>
<keyword evidence="7" id="KW-0677">Repeat</keyword>
<dbReference type="PANTHER" id="PTHR33793">
    <property type="entry name" value="ALPHA-AGGLUTININ"/>
    <property type="match status" value="1"/>
</dbReference>
<dbReference type="InterPro" id="IPR024672">
    <property type="entry name" value="Agglutinin-like_N"/>
</dbReference>
<reference evidence="15 16" key="1">
    <citation type="submission" date="2013-02" db="EMBL/GenBank/DDBJ databases">
        <title>Genome sequence of Candida maltosa Xu316, a potential industrial strain for xylitol and ethanol production.</title>
        <authorList>
            <person name="Yu J."/>
            <person name="Wang Q."/>
            <person name="Geng X."/>
            <person name="Bao W."/>
            <person name="He P."/>
            <person name="Cai J."/>
        </authorList>
    </citation>
    <scope>NUCLEOTIDE SEQUENCE [LARGE SCALE GENOMIC DNA]</scope>
    <source>
        <strain evidence="16">Xu316</strain>
    </source>
</reference>
<dbReference type="GO" id="GO:0009986">
    <property type="term" value="C:cell surface"/>
    <property type="evidence" value="ECO:0007669"/>
    <property type="project" value="TreeGrafter"/>
</dbReference>
<dbReference type="GO" id="GO:0030445">
    <property type="term" value="C:yeast-form cell wall"/>
    <property type="evidence" value="ECO:0007669"/>
    <property type="project" value="TreeGrafter"/>
</dbReference>
<dbReference type="Gene3D" id="2.60.40.1280">
    <property type="match status" value="1"/>
</dbReference>
<feature type="non-terminal residue" evidence="15">
    <location>
        <position position="337"/>
    </location>
</feature>
<evidence type="ECO:0000256" key="12">
    <source>
        <dbReference type="ARBA" id="ARBA00023288"/>
    </source>
</evidence>
<evidence type="ECO:0000256" key="4">
    <source>
        <dbReference type="ARBA" id="ARBA00022525"/>
    </source>
</evidence>
<comment type="caution">
    <text evidence="15">The sequence shown here is derived from an EMBL/GenBank/DDBJ whole genome shotgun (WGS) entry which is preliminary data.</text>
</comment>
<keyword evidence="11" id="KW-0325">Glycoprotein</keyword>
<evidence type="ECO:0000256" key="6">
    <source>
        <dbReference type="ARBA" id="ARBA00022729"/>
    </source>
</evidence>
<evidence type="ECO:0000256" key="10">
    <source>
        <dbReference type="ARBA" id="ARBA00023157"/>
    </source>
</evidence>
<dbReference type="AlphaFoldDB" id="M3IR61"/>
<keyword evidence="12" id="KW-0449">Lipoprotein</keyword>
<evidence type="ECO:0000256" key="7">
    <source>
        <dbReference type="ARBA" id="ARBA00022737"/>
    </source>
</evidence>
<dbReference type="OrthoDB" id="3981162at2759"/>
<proteinExistence type="predicted"/>
<keyword evidence="10" id="KW-1015">Disulfide bond</keyword>
<evidence type="ECO:0000256" key="1">
    <source>
        <dbReference type="ARBA" id="ARBA00004191"/>
    </source>
</evidence>
<keyword evidence="3" id="KW-0134">Cell wall</keyword>
<keyword evidence="5" id="KW-0336">GPI-anchor</keyword>
<evidence type="ECO:0000256" key="2">
    <source>
        <dbReference type="ARBA" id="ARBA00004589"/>
    </source>
</evidence>
<sequence>MCLMLTSVIIHILILGNTIAEEISGVFISFDSLTFSHPRIQYNLPNIPTWTAVLSWELDGSEVEPYDTFTLTLPCVYDFLLDEIAVELEVDDVVYAFCLLNSGEAYVPFSTLDCTILDELTPETFVEGTISLPLTFNVGGSGFASDLESSTCFTEGENTVTFLDGENELSIETYFDVLPDSDPDDAHARTKYIPSFNRASHYLVLSNCPNGYNSGTIGFSLKDPNQQIDCAYIHFGVSDRFNDWLFPTKSDKFDCRYECTPSKLMVYFTNIKPGFRPFLDALVKVPPGVRFQPYNYVIYECTGSSTKKDDSFTRPGRAVRDIQPITSDVQIFVTTRT</sequence>
<dbReference type="STRING" id="1245528.M3IR61"/>
<evidence type="ECO:0000256" key="8">
    <source>
        <dbReference type="ARBA" id="ARBA00022889"/>
    </source>
</evidence>
<dbReference type="GO" id="GO:0098552">
    <property type="term" value="C:side of membrane"/>
    <property type="evidence" value="ECO:0007669"/>
    <property type="project" value="UniProtKB-KW"/>
</dbReference>
<dbReference type="InterPro" id="IPR043063">
    <property type="entry name" value="Agglutinin-like_N_N2"/>
</dbReference>
<dbReference type="InterPro" id="IPR008966">
    <property type="entry name" value="Adhesion_dom_sf"/>
</dbReference>
<dbReference type="SUPFAM" id="SSF49401">
    <property type="entry name" value="Bacterial adhesins"/>
    <property type="match status" value="1"/>
</dbReference>
<dbReference type="InterPro" id="IPR011252">
    <property type="entry name" value="Fibrogen-bd_dom1"/>
</dbReference>
<dbReference type="GO" id="GO:0030446">
    <property type="term" value="C:hyphal cell wall"/>
    <property type="evidence" value="ECO:0007669"/>
    <property type="project" value="TreeGrafter"/>
</dbReference>
<dbReference type="Pfam" id="PF11766">
    <property type="entry name" value="Candida_ALS_N"/>
    <property type="match status" value="1"/>
</dbReference>
<gene>
    <name evidence="15" type="ORF">G210_0310</name>
</gene>